<dbReference type="GO" id="GO:0015689">
    <property type="term" value="P:molybdate ion transport"/>
    <property type="evidence" value="ECO:0007669"/>
    <property type="project" value="InterPro"/>
</dbReference>
<keyword evidence="4 6" id="KW-0732">Signal</keyword>
<evidence type="ECO:0000256" key="1">
    <source>
        <dbReference type="ARBA" id="ARBA00009175"/>
    </source>
</evidence>
<name>A0A379DDN5_9FIRM</name>
<accession>A0A379DDN5</accession>
<dbReference type="PROSITE" id="PS51257">
    <property type="entry name" value="PROKAR_LIPOPROTEIN"/>
    <property type="match status" value="1"/>
</dbReference>
<dbReference type="Proteomes" id="UP000254777">
    <property type="component" value="Unassembled WGS sequence"/>
</dbReference>
<evidence type="ECO:0000256" key="3">
    <source>
        <dbReference type="ARBA" id="ARBA00022723"/>
    </source>
</evidence>
<dbReference type="PANTHER" id="PTHR30632:SF0">
    <property type="entry name" value="SULFATE-BINDING PROTEIN"/>
    <property type="match status" value="1"/>
</dbReference>
<feature type="binding site" evidence="5">
    <location>
        <position position="195"/>
    </location>
    <ligand>
        <name>molybdate</name>
        <dbReference type="ChEBI" id="CHEBI:36264"/>
    </ligand>
</feature>
<feature type="chain" id="PRO_5038581554" evidence="6">
    <location>
        <begin position="29"/>
        <end position="262"/>
    </location>
</feature>
<evidence type="ECO:0000256" key="2">
    <source>
        <dbReference type="ARBA" id="ARBA00022505"/>
    </source>
</evidence>
<feature type="signal peptide" evidence="6">
    <location>
        <begin position="1"/>
        <end position="28"/>
    </location>
</feature>
<feature type="binding site" evidence="5">
    <location>
        <position position="150"/>
    </location>
    <ligand>
        <name>molybdate</name>
        <dbReference type="ChEBI" id="CHEBI:36264"/>
    </ligand>
</feature>
<dbReference type="PIRSF" id="PIRSF004846">
    <property type="entry name" value="ModA"/>
    <property type="match status" value="1"/>
</dbReference>
<dbReference type="Gene3D" id="3.40.190.10">
    <property type="entry name" value="Periplasmic binding protein-like II"/>
    <property type="match status" value="2"/>
</dbReference>
<feature type="binding site" evidence="5">
    <location>
        <position position="53"/>
    </location>
    <ligand>
        <name>molybdate</name>
        <dbReference type="ChEBI" id="CHEBI:36264"/>
    </ligand>
</feature>
<evidence type="ECO:0000256" key="6">
    <source>
        <dbReference type="SAM" id="SignalP"/>
    </source>
</evidence>
<dbReference type="SUPFAM" id="SSF53850">
    <property type="entry name" value="Periplasmic binding protein-like II"/>
    <property type="match status" value="1"/>
</dbReference>
<evidence type="ECO:0000313" key="7">
    <source>
        <dbReference type="EMBL" id="SUB75672.1"/>
    </source>
</evidence>
<reference evidence="7 8" key="1">
    <citation type="submission" date="2018-06" db="EMBL/GenBank/DDBJ databases">
        <authorList>
            <consortium name="Pathogen Informatics"/>
            <person name="Doyle S."/>
        </authorList>
    </citation>
    <scope>NUCLEOTIDE SEQUENCE [LARGE SCALE GENOMIC DNA]</scope>
    <source>
        <strain evidence="7 8">NCTC11088</strain>
    </source>
</reference>
<proteinExistence type="inferred from homology"/>
<dbReference type="GO" id="GO:0046872">
    <property type="term" value="F:metal ion binding"/>
    <property type="evidence" value="ECO:0007669"/>
    <property type="project" value="UniProtKB-KW"/>
</dbReference>
<keyword evidence="3 5" id="KW-0479">Metal-binding</keyword>
<comment type="similarity">
    <text evidence="1">Belongs to the bacterial solute-binding protein ModA family.</text>
</comment>
<evidence type="ECO:0000313" key="8">
    <source>
        <dbReference type="Proteomes" id="UP000254777"/>
    </source>
</evidence>
<keyword evidence="2 5" id="KW-0500">Molybdenum</keyword>
<dbReference type="NCBIfam" id="TIGR01256">
    <property type="entry name" value="modA"/>
    <property type="match status" value="1"/>
</dbReference>
<dbReference type="RefSeq" id="WP_004820855.1">
    <property type="nucleotide sequence ID" value="NZ_UGTH01000001.1"/>
</dbReference>
<protein>
    <submittedName>
        <fullName evidence="7">Molybdate-binding periplasmic protein</fullName>
    </submittedName>
</protein>
<gene>
    <name evidence="7" type="primary">modA</name>
    <name evidence="7" type="ORF">NCTC11088_01470</name>
</gene>
<feature type="binding site" evidence="5">
    <location>
        <position position="177"/>
    </location>
    <ligand>
        <name>molybdate</name>
        <dbReference type="ChEBI" id="CHEBI:36264"/>
    </ligand>
</feature>
<dbReference type="Pfam" id="PF13531">
    <property type="entry name" value="SBP_bac_11"/>
    <property type="match status" value="1"/>
</dbReference>
<organism evidence="7 8">
    <name type="scientific">Peptoniphilus indolicus</name>
    <dbReference type="NCBI Taxonomy" id="33030"/>
    <lineage>
        <taxon>Bacteria</taxon>
        <taxon>Bacillati</taxon>
        <taxon>Bacillota</taxon>
        <taxon>Tissierellia</taxon>
        <taxon>Tissierellales</taxon>
        <taxon>Peptoniphilaceae</taxon>
        <taxon>Peptoniphilus</taxon>
    </lineage>
</organism>
<dbReference type="AlphaFoldDB" id="A0A379DDN5"/>
<evidence type="ECO:0000256" key="4">
    <source>
        <dbReference type="ARBA" id="ARBA00022729"/>
    </source>
</evidence>
<dbReference type="EMBL" id="UGTH01000001">
    <property type="protein sequence ID" value="SUB75672.1"/>
    <property type="molecule type" value="Genomic_DNA"/>
</dbReference>
<dbReference type="FunFam" id="3.40.190.10:FF:000035">
    <property type="entry name" value="Molybdate ABC transporter substrate-binding protein"/>
    <property type="match status" value="1"/>
</dbReference>
<dbReference type="InterPro" id="IPR005950">
    <property type="entry name" value="ModA"/>
</dbReference>
<sequence length="262" mass="28802">MCKKNFQKVLVGIMMLMLVLAACQSKSAEETKNNAPKEEVQAMEPITVSAAASLKETMNIIGEQYGSPVEFNMGGSGTLRTQIESGAPADVFISASKEHVAKLEDKGLVKESQDLLKNKLVIVGKKDLASIEDVLNGGKFAIGEPESVPAGKYAKEALTNLGLFDKMQDKIVLGSDVRNVLEWVKSGEVDYGVVYKTDALVAKDDVKIVYEFEDGTHKDIIYPMALLNDKPESKQFYEYIKGEEVKKVFEEYGYEVIDGANK</sequence>
<dbReference type="GO" id="GO:0030973">
    <property type="term" value="F:molybdate ion binding"/>
    <property type="evidence" value="ECO:0007669"/>
    <property type="project" value="TreeGrafter"/>
</dbReference>
<dbReference type="GO" id="GO:1901359">
    <property type="term" value="F:tungstate binding"/>
    <property type="evidence" value="ECO:0007669"/>
    <property type="project" value="UniProtKB-ARBA"/>
</dbReference>
<evidence type="ECO:0000256" key="5">
    <source>
        <dbReference type="PIRSR" id="PIRSR004846-1"/>
    </source>
</evidence>
<dbReference type="InterPro" id="IPR050682">
    <property type="entry name" value="ModA/WtpA"/>
</dbReference>
<feature type="binding site" evidence="5">
    <location>
        <position position="76"/>
    </location>
    <ligand>
        <name>molybdate</name>
        <dbReference type="ChEBI" id="CHEBI:36264"/>
    </ligand>
</feature>
<dbReference type="PANTHER" id="PTHR30632">
    <property type="entry name" value="MOLYBDATE-BINDING PERIPLASMIC PROTEIN"/>
    <property type="match status" value="1"/>
</dbReference>